<feature type="compositionally biased region" description="Basic and acidic residues" evidence="5">
    <location>
        <begin position="771"/>
        <end position="780"/>
    </location>
</feature>
<feature type="region of interest" description="Disordered" evidence="5">
    <location>
        <begin position="557"/>
        <end position="633"/>
    </location>
</feature>
<evidence type="ECO:0000256" key="5">
    <source>
        <dbReference type="SAM" id="MobiDB-lite"/>
    </source>
</evidence>
<reference evidence="7" key="1">
    <citation type="journal article" date="2024" name="Gigascience">
        <title>Chromosome-level genome of the poultry shaft louse Menopon gallinae provides insight into the host-switching and adaptive evolution of parasitic lice.</title>
        <authorList>
            <person name="Xu Y."/>
            <person name="Ma L."/>
            <person name="Liu S."/>
            <person name="Liang Y."/>
            <person name="Liu Q."/>
            <person name="He Z."/>
            <person name="Tian L."/>
            <person name="Duan Y."/>
            <person name="Cai W."/>
            <person name="Li H."/>
            <person name="Song F."/>
        </authorList>
    </citation>
    <scope>NUCLEOTIDE SEQUENCE</scope>
    <source>
        <strain evidence="7">Cailab_2023a</strain>
    </source>
</reference>
<gene>
    <name evidence="7" type="ORF">PYX00_001825</name>
</gene>
<comment type="caution">
    <text evidence="7">The sequence shown here is derived from an EMBL/GenBank/DDBJ whole genome shotgun (WGS) entry which is preliminary data.</text>
</comment>
<keyword evidence="3" id="KW-0862">Zinc</keyword>
<protein>
    <recommendedName>
        <fullName evidence="6">SWIM-type domain-containing protein</fullName>
    </recommendedName>
</protein>
<dbReference type="EMBL" id="JARGDH010000001">
    <property type="protein sequence ID" value="KAL0280566.1"/>
    <property type="molecule type" value="Genomic_DNA"/>
</dbReference>
<dbReference type="InterPro" id="IPR057945">
    <property type="entry name" value="TPR_ZSWIM8"/>
</dbReference>
<feature type="compositionally biased region" description="Polar residues" evidence="5">
    <location>
        <begin position="734"/>
        <end position="748"/>
    </location>
</feature>
<evidence type="ECO:0000256" key="1">
    <source>
        <dbReference type="ARBA" id="ARBA00022723"/>
    </source>
</evidence>
<dbReference type="Pfam" id="PF25572">
    <property type="entry name" value="TPR_ZSWIM8"/>
    <property type="match status" value="1"/>
</dbReference>
<name>A0AAW2IF86_9NEOP</name>
<dbReference type="PANTHER" id="PTHR22619">
    <property type="entry name" value="ZINC FINGER SWIM DOMAIN CONTAINING PROTEIN 4, 5, 6"/>
    <property type="match status" value="1"/>
</dbReference>
<dbReference type="PANTHER" id="PTHR22619:SF1">
    <property type="entry name" value="ZINC FINGER SWIM DOMAIN-CONTAINING PROTEIN 8"/>
    <property type="match status" value="1"/>
</dbReference>
<evidence type="ECO:0000313" key="7">
    <source>
        <dbReference type="EMBL" id="KAL0280566.1"/>
    </source>
</evidence>
<dbReference type="GO" id="GO:0031462">
    <property type="term" value="C:Cul2-RING ubiquitin ligase complex"/>
    <property type="evidence" value="ECO:0007669"/>
    <property type="project" value="TreeGrafter"/>
</dbReference>
<evidence type="ECO:0000259" key="6">
    <source>
        <dbReference type="PROSITE" id="PS50966"/>
    </source>
</evidence>
<organism evidence="7">
    <name type="scientific">Menopon gallinae</name>
    <name type="common">poultry shaft louse</name>
    <dbReference type="NCBI Taxonomy" id="328185"/>
    <lineage>
        <taxon>Eukaryota</taxon>
        <taxon>Metazoa</taxon>
        <taxon>Ecdysozoa</taxon>
        <taxon>Arthropoda</taxon>
        <taxon>Hexapoda</taxon>
        <taxon>Insecta</taxon>
        <taxon>Pterygota</taxon>
        <taxon>Neoptera</taxon>
        <taxon>Paraneoptera</taxon>
        <taxon>Psocodea</taxon>
        <taxon>Troctomorpha</taxon>
        <taxon>Phthiraptera</taxon>
        <taxon>Amblycera</taxon>
        <taxon>Menoponidae</taxon>
        <taxon>Menopon</taxon>
    </lineage>
</organism>
<dbReference type="InterPro" id="IPR007527">
    <property type="entry name" value="Znf_SWIM"/>
</dbReference>
<sequence>MEEDSISIERFVGLGVWDEDRSTFDDSVRFEEDSLCSWNSEQDSLGNNWRGWKRPGYGSGTKRTTEDNDGKLASLVELTARCVASHIPFELVEHVYPPVPEQLQLRIAFWSFPDNEEDIRLYSCLANGNAEEFQKGDYLFRNKAVRDPLQIGFHLSASVMPQMPISGSREHVNVAVTFDRRRITSCNCTCASPAYWCSHVVAVCLHRINKPNKVCLRAPVSESLSRLHREQLQKFAQYLISELPQQILPTAQRLLDELLSSQSSTINSVCGAPDPTAGASISEQTSWYLDQRTLHDNIKKILIKFCVPTPIVFSDVNYLTTTAPPAAAEWSSLLRPLRGREPEGMWNLLSIVREMFKRNDRNAVPLLEIITEECMACEQVLLWWFNTSVALHSGSGGGKHASASSYAHASQYACSSLCDEIVVLWRLAALNPGISPEERLLLEKKFLNWHTKIIDTVTKARGNVIVGNNSNNVFPGFNPAVQACRLDWEDYPLPGITYTVGSNQLYHCPFTCFRHSEGNVNQVNTSYAVPNIPYQLYYGAYHSRMLDFYGRRHYREHNSAPSRNGYRSSVSSEGFCENDADTEMPSHSRAIHNEQDDADSQEGGGSDSASSSDMGTIYRGGHKNGGNERRAGNSEMNRKVHSYAMNEQSQSSEDSDLGVFTSGSVHYVRGCKSAEENTANADDVANKKKLTQNRLRNSNVSLINVDSDLNCENIVKKERTECESEGDSPRRPSNDSATSNSDSQQSGDEYNVYYYKGEGGAEGAEAPPPAEGEKEKEKPNEDPWEILFARAEGLHAHGHGPEACTLAVRLAVELLANPPNLLVELPQISTKGKRRRVNPASHQISCLASATLAKCAFLCGVLAEVPDHYHLALRVGLFGLEMARPPASTKPLEVKLVNQESDLVNLIKRIPLGPQELAVIREKAEQLRDGKLRSRGEALLPIMLASFIFDALEGSPSLRENKKQNVELQKSGDETLAFESAVAALGLKANVSEADHPLLCEGTRRQRGDLAITLLVHYKDEPAKLAKIMEKLLDREVHSLIKTPLSAWYYSTSAHSKALHSKRLGGEEEPEASVVMPLSGYDPFNPDPTNPLGSRPHSSTSAEIEQGIASMTLNTTPAPHPRGKDTPRYKGKRMYPSIPNQPSEATAHFMFELAKTVLAKAGGNSSISLFTQASTTQQHHGPHRALHFCAFQIGLYALGLHNCVSPNWLSRTYSSHVSWITGQAMEIGTLAISFLIDTWEGHLTPPEAASIADRASRACDTNIVTAAAELALSCLPHAHALNPSEIQRAIVQCKEQSEAMLEYSCLTVENAAKGGGVYPEVLFQVAKCWYDLYLKNSPFGEKSTDIEGPHDLMSLHLLLDPNLSLVTLVEPQELQQLQIPPNINSNMPVMPQPPPILPVSYGRLPYSFAVHPFHTLPPPPVGLYLPPPQYQNAKPGPMPQQYFIQGNSQPPLRPVAYPITTVQRVVPNQNQIKIVQPPNVAVTSAVNVGVPQPGPAPVPVPVNQPVPPIVPGRHPQPQQVHRQGQNQSTPAQFRCLLAAYRVGMLALETLARRVHDDRPQTKYARNPPYEEDVKWLLRISNKLGTQYLHQFCVCVVNSIVSPFILHDVALEAAHYLAGRRNNPTLVLQHLRSALMPLVQKCQQMYIQCLHQKLYHITSSDYEDFVNVVCAARAAFHITPEGSQQFKEWLQSIRRSKSCKKELWTQINSALQTNNK</sequence>
<dbReference type="Pfam" id="PF21055">
    <property type="entry name" value="ZSWIM4-8_C"/>
    <property type="match status" value="1"/>
</dbReference>
<dbReference type="PROSITE" id="PS50966">
    <property type="entry name" value="ZF_SWIM"/>
    <property type="match status" value="1"/>
</dbReference>
<evidence type="ECO:0000256" key="4">
    <source>
        <dbReference type="PROSITE-ProRule" id="PRU00325"/>
    </source>
</evidence>
<dbReference type="GO" id="GO:0008270">
    <property type="term" value="F:zinc ion binding"/>
    <property type="evidence" value="ECO:0007669"/>
    <property type="project" value="UniProtKB-KW"/>
</dbReference>
<feature type="compositionally biased region" description="Basic and acidic residues" evidence="5">
    <location>
        <begin position="719"/>
        <end position="733"/>
    </location>
</feature>
<proteinExistence type="predicted"/>
<evidence type="ECO:0000256" key="2">
    <source>
        <dbReference type="ARBA" id="ARBA00022771"/>
    </source>
</evidence>
<feature type="region of interest" description="Disordered" evidence="5">
    <location>
        <begin position="719"/>
        <end position="780"/>
    </location>
</feature>
<feature type="compositionally biased region" description="Polar residues" evidence="5">
    <location>
        <begin position="559"/>
        <end position="572"/>
    </location>
</feature>
<evidence type="ECO:0000256" key="3">
    <source>
        <dbReference type="ARBA" id="ARBA00022833"/>
    </source>
</evidence>
<accession>A0AAW2IF86</accession>
<feature type="region of interest" description="Disordered" evidence="5">
    <location>
        <begin position="1061"/>
        <end position="1102"/>
    </location>
</feature>
<dbReference type="InterPro" id="IPR048370">
    <property type="entry name" value="ZSWIM4-8_C"/>
</dbReference>
<feature type="domain" description="SWIM-type" evidence="6">
    <location>
        <begin position="172"/>
        <end position="208"/>
    </location>
</feature>
<keyword evidence="2 4" id="KW-0863">Zinc-finger</keyword>
<keyword evidence="1" id="KW-0479">Metal-binding</keyword>